<feature type="transmembrane region" description="Helical" evidence="11">
    <location>
        <begin position="66"/>
        <end position="86"/>
    </location>
</feature>
<evidence type="ECO:0000256" key="4">
    <source>
        <dbReference type="ARBA" id="ARBA00022692"/>
    </source>
</evidence>
<dbReference type="PROSITE" id="PS00610">
    <property type="entry name" value="NA_NEUROTRAN_SYMP_1"/>
    <property type="match status" value="1"/>
</dbReference>
<keyword evidence="7" id="KW-0325">Glycoprotein</keyword>
<feature type="transmembrane region" description="Helical" evidence="11">
    <location>
        <begin position="339"/>
        <end position="364"/>
    </location>
</feature>
<sequence>MEKGDLKMNLELNAEQRNTLLDRKSTKTERGHWGSHLEFIFSLIGCCVGLGNLWRFPYICNRNGGGAFLIPYFTFLFLCGIPLYFLELCMGQFSGQGVIECWGICPLMKGIGYGMTLACTLSCTSYIMILTWTLYYTYKSCSSVLPWTLCGEWWNTEYCTSLSSTNKYNTSVMSNITMMNNTYYSNNNAGISRHQIWSNLSMAHTAGEEFWQYNTLRISPGIEYIGNTEWHLVACLAVAWIAVCVCLIKGVRSVGKVVYVTATLPYVLLVVILIRGVTLPGAVDGIIFYLKPDFYKLKEPSVWIEAALQISYSVGPGWGVVITLSSYNKFQSNTYRDSIMVCLIGSGTSIFGGLVIFSVLGFLAKNVGISVSEVVSSGPGLVYIAYPQALAMLPLPQLWCFLFFLMLLSVGLDSQFCFLELVLSVIIDYFPAQLSTRRPLCTVIFCFVMFLAAIPFCTQAGMYIFQIFDWYVGAFSLFCFGIAECVVFGWIYGSDKFGEDIEMMIGRKPPVIFNILWKFITPGILIAILISSCVAFKTPTYGKYQYPTYASAIGWCFTIVCFLPVPIFMIKAMYKGKGSLKERLMQSTKPTLKWRPQQLPEKCPSRYHDETRV</sequence>
<comment type="similarity">
    <text evidence="2 10">Belongs to the sodium:neurotransmitter symporter (SNF) (TC 2.A.22) family.</text>
</comment>
<feature type="transmembrane region" description="Helical" evidence="11">
    <location>
        <begin position="552"/>
        <end position="574"/>
    </location>
</feature>
<evidence type="ECO:0000256" key="10">
    <source>
        <dbReference type="RuleBase" id="RU003732"/>
    </source>
</evidence>
<dbReference type="PANTHER" id="PTHR11616">
    <property type="entry name" value="SODIUM/CHLORIDE DEPENDENT TRANSPORTER"/>
    <property type="match status" value="1"/>
</dbReference>
<dbReference type="InterPro" id="IPR037272">
    <property type="entry name" value="SNS_sf"/>
</dbReference>
<keyword evidence="3 10" id="KW-0813">Transport</keyword>
<dbReference type="SUPFAM" id="SSF161070">
    <property type="entry name" value="SNF-like"/>
    <property type="match status" value="1"/>
</dbReference>
<dbReference type="Proteomes" id="UP001347796">
    <property type="component" value="Unassembled WGS sequence"/>
</dbReference>
<feature type="transmembrane region" description="Helical" evidence="11">
    <location>
        <begin position="117"/>
        <end position="138"/>
    </location>
</feature>
<evidence type="ECO:0000313" key="12">
    <source>
        <dbReference type="EMBL" id="KAK6185627.1"/>
    </source>
</evidence>
<keyword evidence="4 10" id="KW-0812">Transmembrane</keyword>
<dbReference type="GO" id="GO:0005283">
    <property type="term" value="F:amino acid:sodium symporter activity"/>
    <property type="evidence" value="ECO:0007669"/>
    <property type="project" value="TreeGrafter"/>
</dbReference>
<accession>A0AAN8JUH3</accession>
<evidence type="ECO:0000256" key="5">
    <source>
        <dbReference type="ARBA" id="ARBA00022989"/>
    </source>
</evidence>
<keyword evidence="9" id="KW-1015">Disulfide bond</keyword>
<evidence type="ECO:0000256" key="1">
    <source>
        <dbReference type="ARBA" id="ARBA00004141"/>
    </source>
</evidence>
<feature type="binding site" evidence="8">
    <location>
        <position position="52"/>
    </location>
    <ligand>
        <name>Na(+)</name>
        <dbReference type="ChEBI" id="CHEBI:29101"/>
        <label>1</label>
    </ligand>
</feature>
<feature type="transmembrane region" description="Helical" evidence="11">
    <location>
        <begin position="310"/>
        <end position="327"/>
    </location>
</feature>
<feature type="binding site" evidence="8">
    <location>
        <position position="45"/>
    </location>
    <ligand>
        <name>Na(+)</name>
        <dbReference type="ChEBI" id="CHEBI:29101"/>
        <label>1</label>
    </ligand>
</feature>
<name>A0AAN8JUH3_PATCE</name>
<protein>
    <recommendedName>
        <fullName evidence="10">Transporter</fullName>
    </recommendedName>
</protein>
<dbReference type="AlphaFoldDB" id="A0AAN8JUH3"/>
<dbReference type="InterPro" id="IPR000175">
    <property type="entry name" value="Na/ntran_symport"/>
</dbReference>
<dbReference type="GO" id="GO:0005886">
    <property type="term" value="C:plasma membrane"/>
    <property type="evidence" value="ECO:0007669"/>
    <property type="project" value="TreeGrafter"/>
</dbReference>
<comment type="subcellular location">
    <subcellularLocation>
        <location evidence="1">Membrane</location>
        <topology evidence="1">Multi-pass membrane protein</topology>
    </subcellularLocation>
</comment>
<proteinExistence type="inferred from homology"/>
<feature type="binding site" evidence="8">
    <location>
        <position position="414"/>
    </location>
    <ligand>
        <name>Na(+)</name>
        <dbReference type="ChEBI" id="CHEBI:29101"/>
        <label>1</label>
    </ligand>
</feature>
<keyword evidence="10" id="KW-0769">Symport</keyword>
<dbReference type="Pfam" id="PF00209">
    <property type="entry name" value="SNF"/>
    <property type="match status" value="1"/>
</dbReference>
<feature type="binding site" evidence="8">
    <location>
        <position position="48"/>
    </location>
    <ligand>
        <name>Na(+)</name>
        <dbReference type="ChEBI" id="CHEBI:29101"/>
        <label>1</label>
    </ligand>
</feature>
<keyword evidence="13" id="KW-1185">Reference proteome</keyword>
<feature type="binding site" evidence="8">
    <location>
        <position position="413"/>
    </location>
    <ligand>
        <name>Na(+)</name>
        <dbReference type="ChEBI" id="CHEBI:29101"/>
        <label>1</label>
    </ligand>
</feature>
<evidence type="ECO:0000256" key="6">
    <source>
        <dbReference type="ARBA" id="ARBA00023136"/>
    </source>
</evidence>
<feature type="transmembrane region" description="Helical" evidence="11">
    <location>
        <begin position="263"/>
        <end position="290"/>
    </location>
</feature>
<evidence type="ECO:0000313" key="13">
    <source>
        <dbReference type="Proteomes" id="UP001347796"/>
    </source>
</evidence>
<reference evidence="12 13" key="1">
    <citation type="submission" date="2024-01" db="EMBL/GenBank/DDBJ databases">
        <title>The genome of the rayed Mediterranean limpet Patella caerulea (Linnaeus, 1758).</title>
        <authorList>
            <person name="Anh-Thu Weber A."/>
            <person name="Halstead-Nussloch G."/>
        </authorList>
    </citation>
    <scope>NUCLEOTIDE SEQUENCE [LARGE SCALE GENOMIC DNA]</scope>
    <source>
        <strain evidence="12">AATW-2023a</strain>
        <tissue evidence="12">Whole specimen</tissue>
    </source>
</reference>
<keyword evidence="6 11" id="KW-0472">Membrane</keyword>
<dbReference type="EMBL" id="JAZGQO010000006">
    <property type="protein sequence ID" value="KAK6185627.1"/>
    <property type="molecule type" value="Genomic_DNA"/>
</dbReference>
<evidence type="ECO:0000256" key="2">
    <source>
        <dbReference type="ARBA" id="ARBA00006459"/>
    </source>
</evidence>
<evidence type="ECO:0000256" key="7">
    <source>
        <dbReference type="ARBA" id="ARBA00023180"/>
    </source>
</evidence>
<comment type="caution">
    <text evidence="12">The sequence shown here is derived from an EMBL/GenBank/DDBJ whole genome shotgun (WGS) entry which is preliminary data.</text>
</comment>
<dbReference type="GO" id="GO:0089718">
    <property type="term" value="P:amino acid import across plasma membrane"/>
    <property type="evidence" value="ECO:0007669"/>
    <property type="project" value="TreeGrafter"/>
</dbReference>
<keyword evidence="8" id="KW-0915">Sodium</keyword>
<dbReference type="GO" id="GO:0046872">
    <property type="term" value="F:metal ion binding"/>
    <property type="evidence" value="ECO:0007669"/>
    <property type="project" value="UniProtKB-KW"/>
</dbReference>
<dbReference type="PRINTS" id="PR00176">
    <property type="entry name" value="NANEUSMPORT"/>
</dbReference>
<feature type="transmembrane region" description="Helical" evidence="11">
    <location>
        <begin position="439"/>
        <end position="464"/>
    </location>
</feature>
<keyword evidence="8" id="KW-0479">Metal-binding</keyword>
<evidence type="ECO:0000256" key="8">
    <source>
        <dbReference type="PIRSR" id="PIRSR600175-1"/>
    </source>
</evidence>
<gene>
    <name evidence="12" type="ORF">SNE40_007819</name>
</gene>
<feature type="transmembrane region" description="Helical" evidence="11">
    <location>
        <begin position="470"/>
        <end position="491"/>
    </location>
</feature>
<feature type="transmembrane region" description="Helical" evidence="11">
    <location>
        <begin position="33"/>
        <end position="54"/>
    </location>
</feature>
<feature type="transmembrane region" description="Helical" evidence="11">
    <location>
        <begin position="230"/>
        <end position="251"/>
    </location>
</feature>
<dbReference type="PANTHER" id="PTHR11616:SF321">
    <property type="entry name" value="SODIUM-DEPENDENT NUTRIENT AMINO ACID TRANSPORTER 1-RELATED"/>
    <property type="match status" value="1"/>
</dbReference>
<feature type="disulfide bond" evidence="9">
    <location>
        <begin position="150"/>
        <end position="159"/>
    </location>
</feature>
<organism evidence="12 13">
    <name type="scientific">Patella caerulea</name>
    <name type="common">Rayed Mediterranean limpet</name>
    <dbReference type="NCBI Taxonomy" id="87958"/>
    <lineage>
        <taxon>Eukaryota</taxon>
        <taxon>Metazoa</taxon>
        <taxon>Spiralia</taxon>
        <taxon>Lophotrochozoa</taxon>
        <taxon>Mollusca</taxon>
        <taxon>Gastropoda</taxon>
        <taxon>Patellogastropoda</taxon>
        <taxon>Patelloidea</taxon>
        <taxon>Patellidae</taxon>
        <taxon>Patella</taxon>
    </lineage>
</organism>
<dbReference type="PROSITE" id="PS50267">
    <property type="entry name" value="NA_NEUROTRAN_SYMP_3"/>
    <property type="match status" value="1"/>
</dbReference>
<evidence type="ECO:0000256" key="3">
    <source>
        <dbReference type="ARBA" id="ARBA00022448"/>
    </source>
</evidence>
<evidence type="ECO:0000256" key="11">
    <source>
        <dbReference type="SAM" id="Phobius"/>
    </source>
</evidence>
<evidence type="ECO:0000256" key="9">
    <source>
        <dbReference type="PIRSR" id="PIRSR600175-2"/>
    </source>
</evidence>
<feature type="binding site" evidence="8">
    <location>
        <position position="313"/>
    </location>
    <ligand>
        <name>Na(+)</name>
        <dbReference type="ChEBI" id="CHEBI:29101"/>
        <label>1</label>
    </ligand>
</feature>
<feature type="transmembrane region" description="Helical" evidence="11">
    <location>
        <begin position="511"/>
        <end position="532"/>
    </location>
</feature>
<feature type="transmembrane region" description="Helical" evidence="11">
    <location>
        <begin position="401"/>
        <end position="427"/>
    </location>
</feature>
<keyword evidence="5 11" id="KW-1133">Transmembrane helix</keyword>